<dbReference type="InterPro" id="IPR043133">
    <property type="entry name" value="GTP-CH-I_C/QueF"/>
</dbReference>
<feature type="binding site" evidence="6">
    <location>
        <position position="96"/>
    </location>
    <ligand>
        <name>Zn(2+)</name>
        <dbReference type="ChEBI" id="CHEBI:29105"/>
    </ligand>
</feature>
<evidence type="ECO:0000256" key="5">
    <source>
        <dbReference type="ARBA" id="ARBA00023134"/>
    </source>
</evidence>
<dbReference type="OrthoDB" id="9801207at2"/>
<dbReference type="Gene3D" id="1.10.286.10">
    <property type="match status" value="1"/>
</dbReference>
<keyword evidence="3 6" id="KW-0554">One-carbon metabolism</keyword>
<dbReference type="InterPro" id="IPR020602">
    <property type="entry name" value="GTP_CycHdrlase_I_dom"/>
</dbReference>
<dbReference type="PANTHER" id="PTHR11109:SF7">
    <property type="entry name" value="GTP CYCLOHYDROLASE 1"/>
    <property type="match status" value="1"/>
</dbReference>
<keyword evidence="9" id="KW-1185">Reference proteome</keyword>
<dbReference type="GO" id="GO:0006729">
    <property type="term" value="P:tetrahydrobiopterin biosynthetic process"/>
    <property type="evidence" value="ECO:0007669"/>
    <property type="project" value="TreeGrafter"/>
</dbReference>
<dbReference type="UniPathway" id="UPA00848">
    <property type="reaction ID" value="UER00151"/>
</dbReference>
<evidence type="ECO:0000259" key="7">
    <source>
        <dbReference type="Pfam" id="PF01227"/>
    </source>
</evidence>
<evidence type="ECO:0000256" key="2">
    <source>
        <dbReference type="ARBA" id="ARBA00005080"/>
    </source>
</evidence>
<dbReference type="PROSITE" id="PS00859">
    <property type="entry name" value="GTP_CYCLOHYDROL_1_1"/>
    <property type="match status" value="1"/>
</dbReference>
<comment type="pathway">
    <text evidence="2 6">Cofactor biosynthesis; 7,8-dihydroneopterin triphosphate biosynthesis; 7,8-dihydroneopterin triphosphate from GTP: step 1/1.</text>
</comment>
<evidence type="ECO:0000256" key="6">
    <source>
        <dbReference type="HAMAP-Rule" id="MF_00223"/>
    </source>
</evidence>
<feature type="binding site" evidence="6">
    <location>
        <position position="93"/>
    </location>
    <ligand>
        <name>Zn(2+)</name>
        <dbReference type="ChEBI" id="CHEBI:29105"/>
    </ligand>
</feature>
<keyword evidence="6" id="KW-0547">Nucleotide-binding</keyword>
<dbReference type="FunFam" id="3.30.1130.10:FF:000001">
    <property type="entry name" value="GTP cyclohydrolase 1"/>
    <property type="match status" value="1"/>
</dbReference>
<dbReference type="HAMAP" id="MF_00223">
    <property type="entry name" value="FolE"/>
    <property type="match status" value="1"/>
</dbReference>
<keyword evidence="5 6" id="KW-0342">GTP-binding</keyword>
<dbReference type="NCBIfam" id="TIGR00063">
    <property type="entry name" value="folE"/>
    <property type="match status" value="1"/>
</dbReference>
<comment type="similarity">
    <text evidence="6">Belongs to the GTP cyclohydrolase I family.</text>
</comment>
<name>A0A6C2CBV1_9LACO</name>
<dbReference type="GO" id="GO:0006730">
    <property type="term" value="P:one-carbon metabolic process"/>
    <property type="evidence" value="ECO:0007669"/>
    <property type="project" value="UniProtKB-UniRule"/>
</dbReference>
<dbReference type="EMBL" id="SDGZ01000004">
    <property type="protein sequence ID" value="TYC50833.1"/>
    <property type="molecule type" value="Genomic_DNA"/>
</dbReference>
<dbReference type="EC" id="3.5.4.16" evidence="6"/>
<keyword evidence="6" id="KW-0479">Metal-binding</keyword>
<accession>A0A6C2CBV1</accession>
<dbReference type="SUPFAM" id="SSF55620">
    <property type="entry name" value="Tetrahydrobiopterin biosynthesis enzymes-like"/>
    <property type="match status" value="1"/>
</dbReference>
<dbReference type="NCBIfam" id="NF006825">
    <property type="entry name" value="PRK09347.1-2"/>
    <property type="match status" value="1"/>
</dbReference>
<dbReference type="Proteomes" id="UP000371977">
    <property type="component" value="Unassembled WGS sequence"/>
</dbReference>
<evidence type="ECO:0000313" key="9">
    <source>
        <dbReference type="Proteomes" id="UP000371977"/>
    </source>
</evidence>
<gene>
    <name evidence="6 8" type="primary">folE</name>
    <name evidence="8" type="ORF">ESZ50_01040</name>
</gene>
<feature type="domain" description="GTP cyclohydrolase I" evidence="7">
    <location>
        <begin position="28"/>
        <end position="185"/>
    </location>
</feature>
<evidence type="ECO:0000256" key="1">
    <source>
        <dbReference type="ARBA" id="ARBA00001052"/>
    </source>
</evidence>
<dbReference type="GO" id="GO:0046654">
    <property type="term" value="P:tetrahydrofolate biosynthetic process"/>
    <property type="evidence" value="ECO:0007669"/>
    <property type="project" value="UniProtKB-UniRule"/>
</dbReference>
<sequence>MDQIKKTYLGELYPEVDETKIDEVVTGIESLFEIIGEDPNREGLQDTPYRFVKAFAEYSQGYREDPRKHLETQFAAESHDIVVVKDIPFESLCEHHLARFHGVAHVAYIPNDKITGLSKFPRMINGYARRLQVQERLTAQVADAIFEVLNPEACAVVIEATHSCMTARGAMAHGSSTKTFAVRGADRNLLTYLN</sequence>
<dbReference type="Gene3D" id="3.30.1130.10">
    <property type="match status" value="1"/>
</dbReference>
<reference evidence="8 9" key="1">
    <citation type="submission" date="2019-01" db="EMBL/GenBank/DDBJ databases">
        <title>Weissella sp. nov., a novel lactic acid bacterium isolated from animal feces.</title>
        <authorList>
            <person name="Wang L.-T."/>
        </authorList>
    </citation>
    <scope>NUCLEOTIDE SEQUENCE [LARGE SCALE GENOMIC DNA]</scope>
    <source>
        <strain evidence="8 9">8H-2</strain>
    </source>
</reference>
<keyword evidence="4 6" id="KW-0378">Hydrolase</keyword>
<dbReference type="AlphaFoldDB" id="A0A6C2CBV1"/>
<comment type="catalytic activity">
    <reaction evidence="1 6">
        <text>GTP + H2O = 7,8-dihydroneopterin 3'-triphosphate + formate + H(+)</text>
        <dbReference type="Rhea" id="RHEA:17473"/>
        <dbReference type="ChEBI" id="CHEBI:15377"/>
        <dbReference type="ChEBI" id="CHEBI:15378"/>
        <dbReference type="ChEBI" id="CHEBI:15740"/>
        <dbReference type="ChEBI" id="CHEBI:37565"/>
        <dbReference type="ChEBI" id="CHEBI:58462"/>
        <dbReference type="EC" id="3.5.4.16"/>
    </reaction>
</comment>
<evidence type="ECO:0000313" key="8">
    <source>
        <dbReference type="EMBL" id="TYC50833.1"/>
    </source>
</evidence>
<organism evidence="8 9">
    <name type="scientific">Weissella muntiaci</name>
    <dbReference type="NCBI Taxonomy" id="2508881"/>
    <lineage>
        <taxon>Bacteria</taxon>
        <taxon>Bacillati</taxon>
        <taxon>Bacillota</taxon>
        <taxon>Bacilli</taxon>
        <taxon>Lactobacillales</taxon>
        <taxon>Lactobacillaceae</taxon>
        <taxon>Weissella</taxon>
    </lineage>
</organism>
<dbReference type="PROSITE" id="PS00860">
    <property type="entry name" value="GTP_CYCLOHYDROL_1_2"/>
    <property type="match status" value="1"/>
</dbReference>
<dbReference type="InterPro" id="IPR018234">
    <property type="entry name" value="GTP_CycHdrlase_I_CS"/>
</dbReference>
<keyword evidence="6" id="KW-0862">Zinc</keyword>
<proteinExistence type="inferred from homology"/>
<dbReference type="InterPro" id="IPR001474">
    <property type="entry name" value="GTP_CycHdrlase_I"/>
</dbReference>
<feature type="binding site" evidence="6">
    <location>
        <position position="164"/>
    </location>
    <ligand>
        <name>Zn(2+)</name>
        <dbReference type="ChEBI" id="CHEBI:29105"/>
    </ligand>
</feature>
<dbReference type="GO" id="GO:0005525">
    <property type="term" value="F:GTP binding"/>
    <property type="evidence" value="ECO:0007669"/>
    <property type="project" value="UniProtKB-KW"/>
</dbReference>
<dbReference type="GO" id="GO:0008270">
    <property type="term" value="F:zinc ion binding"/>
    <property type="evidence" value="ECO:0007669"/>
    <property type="project" value="UniProtKB-UniRule"/>
</dbReference>
<evidence type="ECO:0000256" key="4">
    <source>
        <dbReference type="ARBA" id="ARBA00022801"/>
    </source>
</evidence>
<evidence type="ECO:0000256" key="3">
    <source>
        <dbReference type="ARBA" id="ARBA00022563"/>
    </source>
</evidence>
<dbReference type="GO" id="GO:0003934">
    <property type="term" value="F:GTP cyclohydrolase I activity"/>
    <property type="evidence" value="ECO:0007669"/>
    <property type="project" value="UniProtKB-UniRule"/>
</dbReference>
<dbReference type="InterPro" id="IPR043134">
    <property type="entry name" value="GTP-CH-I_N"/>
</dbReference>
<dbReference type="NCBIfam" id="NF006826">
    <property type="entry name" value="PRK09347.1-3"/>
    <property type="match status" value="1"/>
</dbReference>
<dbReference type="GO" id="GO:0005737">
    <property type="term" value="C:cytoplasm"/>
    <property type="evidence" value="ECO:0007669"/>
    <property type="project" value="TreeGrafter"/>
</dbReference>
<protein>
    <recommendedName>
        <fullName evidence="6">GTP cyclohydrolase 1</fullName>
        <ecNumber evidence="6">3.5.4.16</ecNumber>
    </recommendedName>
    <alternativeName>
        <fullName evidence="6">GTP cyclohydrolase I</fullName>
        <shortName evidence="6">GTP-CH-I</shortName>
    </alternativeName>
</protein>
<dbReference type="RefSeq" id="WP_148621742.1">
    <property type="nucleotide sequence ID" value="NZ_SDGZ01000004.1"/>
</dbReference>
<comment type="subunit">
    <text evidence="6">Homopolymer.</text>
</comment>
<dbReference type="PANTHER" id="PTHR11109">
    <property type="entry name" value="GTP CYCLOHYDROLASE I"/>
    <property type="match status" value="1"/>
</dbReference>
<comment type="caution">
    <text evidence="8">The sequence shown here is derived from an EMBL/GenBank/DDBJ whole genome shotgun (WGS) entry which is preliminary data.</text>
</comment>
<dbReference type="Pfam" id="PF01227">
    <property type="entry name" value="GTP_cyclohydroI"/>
    <property type="match status" value="1"/>
</dbReference>